<dbReference type="RefSeq" id="WP_329776932.1">
    <property type="nucleotide sequence ID" value="NZ_JAYDYW010000019.1"/>
</dbReference>
<evidence type="ECO:0008006" key="3">
    <source>
        <dbReference type="Google" id="ProtNLM"/>
    </source>
</evidence>
<dbReference type="EMBL" id="JAYDYW010000019">
    <property type="protein sequence ID" value="MEE1676234.1"/>
    <property type="molecule type" value="Genomic_DNA"/>
</dbReference>
<keyword evidence="2" id="KW-1185">Reference proteome</keyword>
<proteinExistence type="predicted"/>
<reference evidence="2" key="1">
    <citation type="submission" date="2023-07" db="EMBL/GenBank/DDBJ databases">
        <title>Draft genome sequence of Agarivorans aestuarii strain ZMCS4, a CAZymes producing bacteria isolated from the marine brown algae Clodostephus spongiosus.</title>
        <authorList>
            <person name="Lorente B."/>
            <person name="Cabral C."/>
            <person name="Frias J."/>
            <person name="Faria J."/>
            <person name="Toubarro D."/>
        </authorList>
    </citation>
    <scope>NUCLEOTIDE SEQUENCE [LARGE SCALE GENOMIC DNA]</scope>
    <source>
        <strain evidence="2">ZMCS4</strain>
    </source>
</reference>
<dbReference type="PROSITE" id="PS51257">
    <property type="entry name" value="PROKAR_LIPOPROTEIN"/>
    <property type="match status" value="1"/>
</dbReference>
<gene>
    <name evidence="1" type="ORF">SNR37_001566</name>
</gene>
<sequence>MRNILIVFSVMIVSACSQQQAYHAMQGNQQRQCDKHTNHQDYLACMDQADVSFEEYQRQRQALLEGDK</sequence>
<organism evidence="1 2">
    <name type="scientific">Agarivorans aestuarii</name>
    <dbReference type="NCBI Taxonomy" id="1563703"/>
    <lineage>
        <taxon>Bacteria</taxon>
        <taxon>Pseudomonadati</taxon>
        <taxon>Pseudomonadota</taxon>
        <taxon>Gammaproteobacteria</taxon>
        <taxon>Alteromonadales</taxon>
        <taxon>Alteromonadaceae</taxon>
        <taxon>Agarivorans</taxon>
    </lineage>
</organism>
<evidence type="ECO:0000313" key="2">
    <source>
        <dbReference type="Proteomes" id="UP001310248"/>
    </source>
</evidence>
<evidence type="ECO:0000313" key="1">
    <source>
        <dbReference type="EMBL" id="MEE1676234.1"/>
    </source>
</evidence>
<name>A0ABU7GAW2_9ALTE</name>
<dbReference type="Proteomes" id="UP001310248">
    <property type="component" value="Unassembled WGS sequence"/>
</dbReference>
<comment type="caution">
    <text evidence="1">The sequence shown here is derived from an EMBL/GenBank/DDBJ whole genome shotgun (WGS) entry which is preliminary data.</text>
</comment>
<protein>
    <recommendedName>
        <fullName evidence="3">Lipoprotein</fullName>
    </recommendedName>
</protein>
<accession>A0ABU7GAW2</accession>